<dbReference type="EMBL" id="CP024848">
    <property type="protein sequence ID" value="AXI10438.1"/>
    <property type="molecule type" value="Genomic_DNA"/>
</dbReference>
<dbReference type="InterPro" id="IPR036116">
    <property type="entry name" value="FN3_sf"/>
</dbReference>
<dbReference type="InterPro" id="IPR003961">
    <property type="entry name" value="FN3_dom"/>
</dbReference>
<dbReference type="Pfam" id="PF04122">
    <property type="entry name" value="CW_binding_2"/>
    <property type="match status" value="3"/>
</dbReference>
<dbReference type="KEGG" id="ocn:CUC15_16525"/>
<dbReference type="RefSeq" id="WP_114917724.1">
    <property type="nucleotide sequence ID" value="NZ_CP024848.1"/>
</dbReference>
<keyword evidence="1" id="KW-1133">Transmembrane helix</keyword>
<feature type="transmembrane region" description="Helical" evidence="1">
    <location>
        <begin position="12"/>
        <end position="31"/>
    </location>
</feature>
<evidence type="ECO:0000256" key="1">
    <source>
        <dbReference type="SAM" id="Phobius"/>
    </source>
</evidence>
<dbReference type="CDD" id="cd00063">
    <property type="entry name" value="FN3"/>
    <property type="match status" value="1"/>
</dbReference>
<keyword evidence="4" id="KW-1185">Reference proteome</keyword>
<gene>
    <name evidence="3" type="ORF">CUC15_16525</name>
</gene>
<name>A0A345PKA8_9BACI</name>
<dbReference type="InterPro" id="IPR051922">
    <property type="entry name" value="Bact_Sporulation_Assoc"/>
</dbReference>
<accession>A0A345PKA8</accession>
<keyword evidence="1" id="KW-0812">Transmembrane</keyword>
<dbReference type="Proteomes" id="UP000253908">
    <property type="component" value="Chromosome"/>
</dbReference>
<dbReference type="SUPFAM" id="SSF49265">
    <property type="entry name" value="Fibronectin type III"/>
    <property type="match status" value="1"/>
</dbReference>
<feature type="domain" description="Fibronectin type-III" evidence="2">
    <location>
        <begin position="567"/>
        <end position="657"/>
    </location>
</feature>
<keyword evidence="1" id="KW-0472">Membrane</keyword>
<sequence>MRFISLTSFKKFTYIFMIMILLQNLFIPTLVTAESDGTPPVVESVEISPNEVGVGEQVRVKAKVTDENSGVKNVTVFFDSPSKNRGVSIQLKYNETTKLWEGNYTIASLDEAGKWTFDFINAMDHAGNNKFYYETDFTDNNNLYFNVINEAGDSKAPVVESVEVSPNEVGVGEQVTVKARATDENSGVKNVTVFFDSPSKNRGVSIQLKYNETTKLWEGNYTIASLDEAGKWTFDFINAIDHAGNNKFYYETDFTDNNNLYFNVINEAGDSKAPVVESVEVSPNEVGAGERVTVKTRVTDKNSGVKNVTVFFDSPSKNRGVSIQLKYNETTELWEGNYTIASLDEVGKWTFDFINAIDRAGNNKFYYEADFKEHSNLNFTINPELNINDPDSPYYITTANENWSNKVIDKDVYIGPDSIITINGNVEITGDVYVYGALKSYGGLKINGTLNAKNVSYGYSGSLNHGSVQFLGGSNSIGSTKVSNQPYEIPFDIFSENLTNETGSVQIEGKTLPFLDVYVQGQKVSLNNKGLFSTTVNNVTSNKIPFEIIDVFGNTIDKNVTIEDVTAPDKVTNFNVVENGPNSIEVNWDKITDTDIESYSLYKNDEKVDSVASNINKYTFTDLKENTSYSLSIAAVDNSGNISDLSTIQAITNLQAPTVHEISDQDSEVTGESYPGATIKVRLDGKEIGSGEAEKDGNFKITIPKQAGGTTLSVVAIGTSGLESDATSIVVVDKTAPKGPVVDAVSDQSVALTGQAEAESHLSAKVSGKEIGTSTAKADGTFEIEISKQTAGQEISVTATDKAGNVSQATKLVVVDKTAPVAPVVDAVTDQSTVLMGKAESNSQLTAKISGKEIGTATAKADGTFEIKIAKQTAGQEITVTATDKAGNVSQSTKVVVGDGTAPKAPVVDEVTDQSTVVTGEAESGSQVTAKISGKEIGTATTKADGTFEMKIAKQKAGQEITVTATDKVGNVSPATKVIVADKTAPEAPVVDAITDQSTELTGKAESGSQLTAKVSSKEIGTATAKADGTFEMRIAKQKAGQEITVKATDKAGNVSTAAKVVVQAQLDRISGYSRYDTAIEISQRGWTSVETVIITRGDNFADALAGVPLAHKLDAPILMTPGYKLWDNSLKEIKRLGAKNVVILGGEVAVSKAVSNTLEKSGLKVRRIFGHSRYDTAAVIAAEVAPKGTGKVVVANGMDFPDALSVASHAAKNGMPILLTQANKLPDATKAKIKQLGAKETIVVGGEIAVSKKVEAQLPKTTRLSGRSRYDTNIAISEHFGVESKHLYVATGKNYADALTGAVLAAKNESTILLVHNQVPTALSNYLKNQKADSLSIFGGEVAVSKDVENALRKLLP</sequence>
<dbReference type="Pfam" id="PF17936">
    <property type="entry name" value="Big_6"/>
    <property type="match status" value="5"/>
</dbReference>
<evidence type="ECO:0000259" key="2">
    <source>
        <dbReference type="PROSITE" id="PS50853"/>
    </source>
</evidence>
<dbReference type="InterPro" id="IPR007253">
    <property type="entry name" value="Cell_wall-bd_2"/>
</dbReference>
<protein>
    <recommendedName>
        <fullName evidence="2">Fibronectin type-III domain-containing protein</fullName>
    </recommendedName>
</protein>
<evidence type="ECO:0000313" key="3">
    <source>
        <dbReference type="EMBL" id="AXI10438.1"/>
    </source>
</evidence>
<reference evidence="4" key="1">
    <citation type="submission" date="2017-11" db="EMBL/GenBank/DDBJ databases">
        <authorList>
            <person name="Zhu W."/>
        </authorList>
    </citation>
    <scope>NUCLEOTIDE SEQUENCE [LARGE SCALE GENOMIC DNA]</scope>
    <source>
        <strain evidence="4">160</strain>
    </source>
</reference>
<dbReference type="Pfam" id="PF00041">
    <property type="entry name" value="fn3"/>
    <property type="match status" value="1"/>
</dbReference>
<dbReference type="OrthoDB" id="9798386at2"/>
<dbReference type="PROSITE" id="PS50853">
    <property type="entry name" value="FN3"/>
    <property type="match status" value="1"/>
</dbReference>
<dbReference type="InterPro" id="IPR041498">
    <property type="entry name" value="Big_6"/>
</dbReference>
<dbReference type="InterPro" id="IPR013783">
    <property type="entry name" value="Ig-like_fold"/>
</dbReference>
<proteinExistence type="predicted"/>
<dbReference type="PANTHER" id="PTHR30032">
    <property type="entry name" value="N-ACETYLMURAMOYL-L-ALANINE AMIDASE-RELATED"/>
    <property type="match status" value="1"/>
</dbReference>
<dbReference type="PANTHER" id="PTHR30032:SF8">
    <property type="entry name" value="GERMINATION-SPECIFIC N-ACETYLMURAMOYL-L-ALANINE AMIDASE"/>
    <property type="match status" value="1"/>
</dbReference>
<evidence type="ECO:0000313" key="4">
    <source>
        <dbReference type="Proteomes" id="UP000253908"/>
    </source>
</evidence>
<dbReference type="SMART" id="SM00060">
    <property type="entry name" value="FN3"/>
    <property type="match status" value="1"/>
</dbReference>
<dbReference type="Gene3D" id="2.60.40.10">
    <property type="entry name" value="Immunoglobulins"/>
    <property type="match status" value="6"/>
</dbReference>
<dbReference type="Gene3D" id="3.40.50.12090">
    <property type="match status" value="2"/>
</dbReference>
<dbReference type="NCBIfam" id="NF033510">
    <property type="entry name" value="Ca_tandemer"/>
    <property type="match status" value="5"/>
</dbReference>
<organism evidence="3 4">
    <name type="scientific">Oceanobacillus zhaokaii</name>
    <dbReference type="NCBI Taxonomy" id="2052660"/>
    <lineage>
        <taxon>Bacteria</taxon>
        <taxon>Bacillati</taxon>
        <taxon>Bacillota</taxon>
        <taxon>Bacilli</taxon>
        <taxon>Bacillales</taxon>
        <taxon>Bacillaceae</taxon>
        <taxon>Oceanobacillus</taxon>
    </lineage>
</organism>